<dbReference type="Proteomes" id="UP001205890">
    <property type="component" value="Unassembled WGS sequence"/>
</dbReference>
<proteinExistence type="predicted"/>
<keyword evidence="7" id="KW-1185">Reference proteome</keyword>
<evidence type="ECO:0000313" key="6">
    <source>
        <dbReference type="EMBL" id="MCP8937249.1"/>
    </source>
</evidence>
<evidence type="ECO:0000256" key="4">
    <source>
        <dbReference type="ARBA" id="ARBA00023136"/>
    </source>
</evidence>
<accession>A0ABT1L732</accession>
<keyword evidence="3 5" id="KW-1133">Transmembrane helix</keyword>
<gene>
    <name evidence="6" type="ORF">NK718_01870</name>
</gene>
<evidence type="ECO:0000313" key="7">
    <source>
        <dbReference type="Proteomes" id="UP001205890"/>
    </source>
</evidence>
<comment type="subcellular location">
    <subcellularLocation>
        <location evidence="1">Membrane</location>
        <topology evidence="1">Multi-pass membrane protein</topology>
    </subcellularLocation>
</comment>
<evidence type="ECO:0000256" key="5">
    <source>
        <dbReference type="SAM" id="Phobius"/>
    </source>
</evidence>
<dbReference type="PANTHER" id="PTHR43847:SF1">
    <property type="entry name" value="BLL3993 PROTEIN"/>
    <property type="match status" value="1"/>
</dbReference>
<keyword evidence="2 5" id="KW-0812">Transmembrane</keyword>
<dbReference type="Pfam" id="PF04140">
    <property type="entry name" value="ICMT"/>
    <property type="match status" value="1"/>
</dbReference>
<reference evidence="6 7" key="1">
    <citation type="submission" date="2022-07" db="EMBL/GenBank/DDBJ databases">
        <authorList>
            <person name="Li W.-J."/>
            <person name="Deng Q.-Q."/>
        </authorList>
    </citation>
    <scope>NUCLEOTIDE SEQUENCE [LARGE SCALE GENOMIC DNA]</scope>
    <source>
        <strain evidence="6 7">SYSU M60028</strain>
    </source>
</reference>
<dbReference type="InterPro" id="IPR052527">
    <property type="entry name" value="Metal_cation-efflux_comp"/>
</dbReference>
<dbReference type="InterPro" id="IPR007269">
    <property type="entry name" value="ICMT_MeTrfase"/>
</dbReference>
<feature type="transmembrane region" description="Helical" evidence="5">
    <location>
        <begin position="124"/>
        <end position="150"/>
    </location>
</feature>
<dbReference type="RefSeq" id="WP_254737991.1">
    <property type="nucleotide sequence ID" value="NZ_JANCLU010000001.1"/>
</dbReference>
<evidence type="ECO:0000256" key="3">
    <source>
        <dbReference type="ARBA" id="ARBA00022989"/>
    </source>
</evidence>
<protein>
    <recommendedName>
        <fullName evidence="8">Methyltransferase</fullName>
    </recommendedName>
</protein>
<dbReference type="EMBL" id="JANCLU010000001">
    <property type="protein sequence ID" value="MCP8937249.1"/>
    <property type="molecule type" value="Genomic_DNA"/>
</dbReference>
<dbReference type="Gene3D" id="1.20.120.1630">
    <property type="match status" value="1"/>
</dbReference>
<name>A0ABT1L732_9HYPH</name>
<evidence type="ECO:0000256" key="1">
    <source>
        <dbReference type="ARBA" id="ARBA00004141"/>
    </source>
</evidence>
<evidence type="ECO:0000256" key="2">
    <source>
        <dbReference type="ARBA" id="ARBA00022692"/>
    </source>
</evidence>
<keyword evidence="4 5" id="KW-0472">Membrane</keyword>
<organism evidence="6 7">
    <name type="scientific">Alsobacter ponti</name>
    <dbReference type="NCBI Taxonomy" id="2962936"/>
    <lineage>
        <taxon>Bacteria</taxon>
        <taxon>Pseudomonadati</taxon>
        <taxon>Pseudomonadota</taxon>
        <taxon>Alphaproteobacteria</taxon>
        <taxon>Hyphomicrobiales</taxon>
        <taxon>Alsobacteraceae</taxon>
        <taxon>Alsobacter</taxon>
    </lineage>
</organism>
<comment type="caution">
    <text evidence="6">The sequence shown here is derived from an EMBL/GenBank/DDBJ whole genome shotgun (WGS) entry which is preliminary data.</text>
</comment>
<dbReference type="PANTHER" id="PTHR43847">
    <property type="entry name" value="BLL3993 PROTEIN"/>
    <property type="match status" value="1"/>
</dbReference>
<sequence>MSGSVALLLFVTAQRAAELVWARLNTRRLLSEGAREEGAGHYPWLVAFHASWLAGLWIFGAGQELDMPWVGVFVGLQVFRVWVLATLGRRWTTRILVRPGERLVRRGPYRFLSHPNYVLVASEIAVLPLALGLVAYAILGSCIHAALLAIRIDAEDRALSGVARSSN</sequence>
<evidence type="ECO:0008006" key="8">
    <source>
        <dbReference type="Google" id="ProtNLM"/>
    </source>
</evidence>